<proteinExistence type="predicted"/>
<reference evidence="2" key="1">
    <citation type="submission" date="2024-10" db="EMBL/GenBank/DDBJ databases">
        <authorList>
            <person name="Ryan C."/>
        </authorList>
    </citation>
    <scope>NUCLEOTIDE SEQUENCE [LARGE SCALE GENOMIC DNA]</scope>
</reference>
<sequence length="215" mass="24182">MGLQSSPVLLLRLRQLNRFLKRQGLHSAARTFVRLPPLAGEGVSSVLRRRASAEAGEERALGSRRDLPAPLLAAYRSMASKQARASVDWEAIKLATLEKLQELLRLSPDLERSLRMREPQCTSTPSEIIPLELRSSQRHQRKRVGSKPARELALSFQQKRLSTSQETGHSDDSGRKRLRSQDDYCNGFSQKPFDPTKCFKRPRMAGDIGECKSSS</sequence>
<dbReference type="PANTHER" id="PTHR36478">
    <property type="entry name" value="OS04G0614237 PROTEIN-RELATED"/>
    <property type="match status" value="1"/>
</dbReference>
<accession>A0ABC8Z1L5</accession>
<feature type="compositionally biased region" description="Polar residues" evidence="1">
    <location>
        <begin position="158"/>
        <end position="167"/>
    </location>
</feature>
<evidence type="ECO:0000313" key="3">
    <source>
        <dbReference type="Proteomes" id="UP001497457"/>
    </source>
</evidence>
<name>A0ABC8Z1L5_9POAL</name>
<organism evidence="2 3">
    <name type="scientific">Urochloa decumbens</name>
    <dbReference type="NCBI Taxonomy" id="240449"/>
    <lineage>
        <taxon>Eukaryota</taxon>
        <taxon>Viridiplantae</taxon>
        <taxon>Streptophyta</taxon>
        <taxon>Embryophyta</taxon>
        <taxon>Tracheophyta</taxon>
        <taxon>Spermatophyta</taxon>
        <taxon>Magnoliopsida</taxon>
        <taxon>Liliopsida</taxon>
        <taxon>Poales</taxon>
        <taxon>Poaceae</taxon>
        <taxon>PACMAD clade</taxon>
        <taxon>Panicoideae</taxon>
        <taxon>Panicodae</taxon>
        <taxon>Paniceae</taxon>
        <taxon>Melinidinae</taxon>
        <taxon>Urochloa</taxon>
    </lineage>
</organism>
<feature type="region of interest" description="Disordered" evidence="1">
    <location>
        <begin position="158"/>
        <end position="215"/>
    </location>
</feature>
<dbReference type="AlphaFoldDB" id="A0ABC8Z1L5"/>
<keyword evidence="3" id="KW-1185">Reference proteome</keyword>
<protein>
    <submittedName>
        <fullName evidence="2">Uncharacterized protein</fullName>
    </submittedName>
</protein>
<dbReference type="Proteomes" id="UP001497457">
    <property type="component" value="Chromosome 17b"/>
</dbReference>
<dbReference type="EMBL" id="OZ075127">
    <property type="protein sequence ID" value="CAL4951697.1"/>
    <property type="molecule type" value="Genomic_DNA"/>
</dbReference>
<dbReference type="PANTHER" id="PTHR36478:SF13">
    <property type="entry name" value="LISH DOMAIN-CONTAINING PROTEIN"/>
    <property type="match status" value="1"/>
</dbReference>
<evidence type="ECO:0000256" key="1">
    <source>
        <dbReference type="SAM" id="MobiDB-lite"/>
    </source>
</evidence>
<feature type="compositionally biased region" description="Basic and acidic residues" evidence="1">
    <location>
        <begin position="168"/>
        <end position="182"/>
    </location>
</feature>
<evidence type="ECO:0000313" key="2">
    <source>
        <dbReference type="EMBL" id="CAL4951697.1"/>
    </source>
</evidence>
<gene>
    <name evidence="2" type="ORF">URODEC1_LOCUS39064</name>
</gene>